<evidence type="ECO:0000256" key="3">
    <source>
        <dbReference type="ARBA" id="ARBA00022679"/>
    </source>
</evidence>
<dbReference type="InterPro" id="IPR042113">
    <property type="entry name" value="P_AcTrfase_dom1"/>
</dbReference>
<dbReference type="InterPro" id="IPR050500">
    <property type="entry name" value="Phos_Acetyltrans/Butyryltrans"/>
</dbReference>
<dbReference type="InterPro" id="IPR012147">
    <property type="entry name" value="P_Ac_Bu_trans"/>
</dbReference>
<evidence type="ECO:0000313" key="7">
    <source>
        <dbReference type="Proteomes" id="UP001059576"/>
    </source>
</evidence>
<dbReference type="RefSeq" id="WP_129722508.1">
    <property type="nucleotide sequence ID" value="NZ_CP101808.1"/>
</dbReference>
<reference evidence="6" key="1">
    <citation type="submission" date="2022-07" db="EMBL/GenBank/DDBJ databases">
        <title>Complete genome of Mycoplasma equigenitalium type strain T37.</title>
        <authorList>
            <person name="Spergser J."/>
        </authorList>
    </citation>
    <scope>NUCLEOTIDE SEQUENCE</scope>
    <source>
        <strain evidence="6">T37</strain>
    </source>
</reference>
<dbReference type="Gene3D" id="3.40.50.10950">
    <property type="match status" value="1"/>
</dbReference>
<feature type="domain" description="Phosphate acetyl/butaryl transferase" evidence="5">
    <location>
        <begin position="7"/>
        <end position="310"/>
    </location>
</feature>
<sequence length="316" mass="34870">MNFVKYLETQVKKLNTKTIVLIDGQDQRTKEAAEILKKYKNIKTILLTDKPIKSSELTYLNINDDPAKIAKYVEDYVVIRKGKETKEQAQVNLQQLPYYAMMMLHNDEVDAVVGGLNYSTADILRAAFKAIGPKAGVKTISSLMIMHKGSENYIFGDISINIKPTEDQLVEIAQNTANFAKSLNIEPKVAFLSFSTNFSAKSDESILVHNATEKYNSLNQENIAIGDVQFDAAFDTKVRAAKYKLPSFEGRANIFIFPTLDAGNIGYKIAQRLGGFGAIGPIVTGTKKVVNDLSRGSSVDDVVNTVLISALQTEAK</sequence>
<dbReference type="PIRSF" id="PIRSF000428">
    <property type="entry name" value="P_Ac_trans"/>
    <property type="match status" value="1"/>
</dbReference>
<accession>A0ABY5J192</accession>
<proteinExistence type="inferred from homology"/>
<keyword evidence="4" id="KW-0012">Acyltransferase</keyword>
<dbReference type="InterPro" id="IPR042112">
    <property type="entry name" value="P_AcTrfase_dom2"/>
</dbReference>
<dbReference type="Proteomes" id="UP001059576">
    <property type="component" value="Chromosome"/>
</dbReference>
<keyword evidence="7" id="KW-1185">Reference proteome</keyword>
<evidence type="ECO:0000256" key="4">
    <source>
        <dbReference type="ARBA" id="ARBA00023315"/>
    </source>
</evidence>
<dbReference type="EMBL" id="CP101808">
    <property type="protein sequence ID" value="UUD37018.1"/>
    <property type="molecule type" value="Genomic_DNA"/>
</dbReference>
<comment type="catalytic activity">
    <reaction evidence="1">
        <text>acetyl-CoA + phosphate = acetyl phosphate + CoA</text>
        <dbReference type="Rhea" id="RHEA:19521"/>
        <dbReference type="ChEBI" id="CHEBI:22191"/>
        <dbReference type="ChEBI" id="CHEBI:43474"/>
        <dbReference type="ChEBI" id="CHEBI:57287"/>
        <dbReference type="ChEBI" id="CHEBI:57288"/>
        <dbReference type="EC" id="2.3.1.8"/>
    </reaction>
</comment>
<evidence type="ECO:0000313" key="6">
    <source>
        <dbReference type="EMBL" id="UUD37018.1"/>
    </source>
</evidence>
<gene>
    <name evidence="6" type="ORF">NPA09_00365</name>
</gene>
<dbReference type="Gene3D" id="3.40.50.10750">
    <property type="entry name" value="Isocitrate/Isopropylmalate dehydrogenase-like"/>
    <property type="match status" value="1"/>
</dbReference>
<dbReference type="PANTHER" id="PTHR43356">
    <property type="entry name" value="PHOSPHATE ACETYLTRANSFERASE"/>
    <property type="match status" value="1"/>
</dbReference>
<dbReference type="SUPFAM" id="SSF53659">
    <property type="entry name" value="Isocitrate/Isopropylmalate dehydrogenase-like"/>
    <property type="match status" value="1"/>
</dbReference>
<evidence type="ECO:0000259" key="5">
    <source>
        <dbReference type="Pfam" id="PF01515"/>
    </source>
</evidence>
<evidence type="ECO:0000256" key="2">
    <source>
        <dbReference type="ARBA" id="ARBA00005656"/>
    </source>
</evidence>
<protein>
    <submittedName>
        <fullName evidence="6">Phosphate acetyltransferase</fullName>
    </submittedName>
</protein>
<evidence type="ECO:0000256" key="1">
    <source>
        <dbReference type="ARBA" id="ARBA00000705"/>
    </source>
</evidence>
<keyword evidence="3" id="KW-0808">Transferase</keyword>
<comment type="similarity">
    <text evidence="2">Belongs to the phosphate acetyltransferase and butyryltransferase family.</text>
</comment>
<name>A0ABY5J192_9BACT</name>
<dbReference type="PANTHER" id="PTHR43356:SF3">
    <property type="entry name" value="PHOSPHATE ACETYLTRANSFERASE"/>
    <property type="match status" value="1"/>
</dbReference>
<dbReference type="NCBIfam" id="NF007233">
    <property type="entry name" value="PRK09653.1"/>
    <property type="match status" value="1"/>
</dbReference>
<dbReference type="InterPro" id="IPR002505">
    <property type="entry name" value="PTA_PTB"/>
</dbReference>
<dbReference type="Pfam" id="PF01515">
    <property type="entry name" value="PTA_PTB"/>
    <property type="match status" value="1"/>
</dbReference>
<organism evidence="6 7">
    <name type="scientific">Mycoplasmopsis equigenitalium</name>
    <dbReference type="NCBI Taxonomy" id="114883"/>
    <lineage>
        <taxon>Bacteria</taxon>
        <taxon>Bacillati</taxon>
        <taxon>Mycoplasmatota</taxon>
        <taxon>Mycoplasmoidales</taxon>
        <taxon>Metamycoplasmataceae</taxon>
        <taxon>Mycoplasmopsis</taxon>
    </lineage>
</organism>